<dbReference type="Pfam" id="PF12728">
    <property type="entry name" value="HTH_17"/>
    <property type="match status" value="1"/>
</dbReference>
<dbReference type="OrthoDB" id="9799038at2"/>
<evidence type="ECO:0000313" key="2">
    <source>
        <dbReference type="EMBL" id="TCS72779.1"/>
    </source>
</evidence>
<dbReference type="EMBL" id="SLZZ01000050">
    <property type="protein sequence ID" value="TCS72779.1"/>
    <property type="molecule type" value="Genomic_DNA"/>
</dbReference>
<proteinExistence type="predicted"/>
<organism evidence="2 3">
    <name type="scientific">Muricomes intestini</name>
    <dbReference type="NCBI Taxonomy" id="1796634"/>
    <lineage>
        <taxon>Bacteria</taxon>
        <taxon>Bacillati</taxon>
        <taxon>Bacillota</taxon>
        <taxon>Clostridia</taxon>
        <taxon>Lachnospirales</taxon>
        <taxon>Lachnospiraceae</taxon>
        <taxon>Muricomes</taxon>
    </lineage>
</organism>
<comment type="caution">
    <text evidence="2">The sequence shown here is derived from an EMBL/GenBank/DDBJ whole genome shotgun (WGS) entry which is preliminary data.</text>
</comment>
<reference evidence="2 3" key="1">
    <citation type="submission" date="2019-03" db="EMBL/GenBank/DDBJ databases">
        <title>Genomic Encyclopedia of Type Strains, Phase IV (KMG-IV): sequencing the most valuable type-strain genomes for metagenomic binning, comparative biology and taxonomic classification.</title>
        <authorList>
            <person name="Goeker M."/>
        </authorList>
    </citation>
    <scope>NUCLEOTIDE SEQUENCE [LARGE SCALE GENOMIC DNA]</scope>
    <source>
        <strain evidence="2 3">DSM 29489</strain>
    </source>
</reference>
<dbReference type="Proteomes" id="UP000295726">
    <property type="component" value="Unassembled WGS sequence"/>
</dbReference>
<evidence type="ECO:0000313" key="3">
    <source>
        <dbReference type="Proteomes" id="UP000295726"/>
    </source>
</evidence>
<name>A0A4R3JX21_9FIRM</name>
<dbReference type="AlphaFoldDB" id="A0A4R3JX21"/>
<dbReference type="InterPro" id="IPR041657">
    <property type="entry name" value="HTH_17"/>
</dbReference>
<feature type="domain" description="Helix-turn-helix" evidence="1">
    <location>
        <begin position="5"/>
        <end position="46"/>
    </location>
</feature>
<keyword evidence="3" id="KW-1185">Reference proteome</keyword>
<gene>
    <name evidence="2" type="ORF">EDD59_1508</name>
</gene>
<accession>A0A4R3JX21</accession>
<protein>
    <submittedName>
        <fullName evidence="2">Helix-turn-helix protein</fullName>
    </submittedName>
</protein>
<sequence length="70" mass="8234">MINEYYTIKETAEKWNLSERWVRSLCAQGKIDGAVQFGRAWAIPQDAERPEDGRITTGEYKNWRKKSDIK</sequence>
<evidence type="ECO:0000259" key="1">
    <source>
        <dbReference type="Pfam" id="PF12728"/>
    </source>
</evidence>